<sequence length="459" mass="50256">MPYIPHTPKDNKTMLDAIGAQDTQALFDEIPLSLQYAGFQNMPSGLNEMDMLKEAQNLANKNRNGICFMGAGCYEHHIPAAVWDIASRGEFLTAYTPYQAEASQGTLQLLYEYQTMICELTGMEVSNASMYDGATALAEAILMAVRVNKHSKTSRVLITGTTHPFYRETIETILRNQHIEVITLPFDEKQGITSLSALEPYTGEDITALVIAQPNFFGCLEKVDELSDWAHQNKTISIACVNPVSLALLKPPGLWGKHGVDITCGEGQPLGSPMASGGPYFGFLSTRMAHVRQMPGRIIGCTLDKDGKRGFTLTLQAREQHIRRAKATSNICTNQGLLVTAATIHMSLLGAEGLRQVASQCHHNTHELVEVLTQIEGVTQAFAAPYFHEALLKLDQPVEQVLKQLADAGITGGYAPGIHYPQLANTLLVCATEMRTEEEIMLFAKTLKSIMSQRGASCL</sequence>
<comment type="subunit">
    <text evidence="4">The glycine cleavage system is composed of four proteins: P, T, L and H. In this organism, the P 'protein' is a heterodimer of two subunits.</text>
</comment>
<dbReference type="CDD" id="cd00613">
    <property type="entry name" value="GDC-P"/>
    <property type="match status" value="1"/>
</dbReference>
<dbReference type="Gene3D" id="3.90.1150.10">
    <property type="entry name" value="Aspartate Aminotransferase, domain 1"/>
    <property type="match status" value="1"/>
</dbReference>
<proteinExistence type="inferred from homology"/>
<comment type="caution">
    <text evidence="6">The sequence shown here is derived from an EMBL/GenBank/DDBJ whole genome shotgun (WGS) entry which is preliminary data.</text>
</comment>
<dbReference type="InterPro" id="IPR015421">
    <property type="entry name" value="PyrdxlP-dep_Trfase_major"/>
</dbReference>
<dbReference type="EMBL" id="LNXU01000007">
    <property type="protein sequence ID" value="KTC75836.1"/>
    <property type="molecule type" value="Genomic_DNA"/>
</dbReference>
<dbReference type="Proteomes" id="UP000054695">
    <property type="component" value="Unassembled WGS sequence"/>
</dbReference>
<dbReference type="Gene3D" id="3.40.640.10">
    <property type="entry name" value="Type I PLP-dependent aspartate aminotransferase-like (Major domain)"/>
    <property type="match status" value="1"/>
</dbReference>
<dbReference type="PANTHER" id="PTHR42806">
    <property type="entry name" value="GLYCINE CLEAVAGE SYSTEM P-PROTEIN"/>
    <property type="match status" value="1"/>
</dbReference>
<dbReference type="PANTHER" id="PTHR42806:SF1">
    <property type="entry name" value="GLYCINE DEHYDROGENASE (DECARBOXYLATING)"/>
    <property type="match status" value="1"/>
</dbReference>
<dbReference type="GO" id="GO:0009116">
    <property type="term" value="P:nucleoside metabolic process"/>
    <property type="evidence" value="ECO:0007669"/>
    <property type="project" value="InterPro"/>
</dbReference>
<evidence type="ECO:0000256" key="1">
    <source>
        <dbReference type="ARBA" id="ARBA00003788"/>
    </source>
</evidence>
<dbReference type="STRING" id="447.Lboz_0664"/>
<evidence type="ECO:0000256" key="4">
    <source>
        <dbReference type="HAMAP-Rule" id="MF_00712"/>
    </source>
</evidence>
<dbReference type="Pfam" id="PF02347">
    <property type="entry name" value="GDC-P"/>
    <property type="match status" value="1"/>
</dbReference>
<keyword evidence="7" id="KW-1185">Reference proteome</keyword>
<dbReference type="EC" id="1.4.4.2" evidence="4"/>
<dbReference type="InterPro" id="IPR015424">
    <property type="entry name" value="PyrdxlP-dep_Trfase"/>
</dbReference>
<dbReference type="InterPro" id="IPR015422">
    <property type="entry name" value="PyrdxlP-dep_Trfase_small"/>
</dbReference>
<dbReference type="OrthoDB" id="9801272at2"/>
<dbReference type="PIRSF" id="PIRSF006815">
    <property type="entry name" value="GcvPA"/>
    <property type="match status" value="1"/>
</dbReference>
<dbReference type="NCBIfam" id="NF001696">
    <property type="entry name" value="PRK00451.1"/>
    <property type="match status" value="1"/>
</dbReference>
<dbReference type="InterPro" id="IPR023010">
    <property type="entry name" value="GcvPA"/>
</dbReference>
<evidence type="ECO:0000256" key="2">
    <source>
        <dbReference type="ARBA" id="ARBA00023002"/>
    </source>
</evidence>
<evidence type="ECO:0000259" key="5">
    <source>
        <dbReference type="Pfam" id="PF02347"/>
    </source>
</evidence>
<comment type="similarity">
    <text evidence="4">Belongs to the GcvP family. N-terminal subunit subfamily.</text>
</comment>
<evidence type="ECO:0000313" key="7">
    <source>
        <dbReference type="Proteomes" id="UP000054695"/>
    </source>
</evidence>
<comment type="function">
    <text evidence="1 4">The glycine cleavage system catalyzes the degradation of glycine. The P protein binds the alpha-amino group of glycine through its pyridoxal phosphate cofactor; CO(2) is released and the remaining methylamine moiety is then transferred to the lipoamide cofactor of the H protein.</text>
</comment>
<feature type="domain" description="Glycine cleavage system P-protein N-terminal" evidence="5">
    <location>
        <begin position="3"/>
        <end position="444"/>
    </location>
</feature>
<dbReference type="GO" id="GO:0004375">
    <property type="term" value="F:glycine dehydrogenase (decarboxylating) activity"/>
    <property type="evidence" value="ECO:0007669"/>
    <property type="project" value="UniProtKB-EC"/>
</dbReference>
<comment type="catalytic activity">
    <reaction evidence="3 4">
        <text>N(6)-[(R)-lipoyl]-L-lysyl-[glycine-cleavage complex H protein] + glycine + H(+) = N(6)-[(R)-S(8)-aminomethyldihydrolipoyl]-L-lysyl-[glycine-cleavage complex H protein] + CO2</text>
        <dbReference type="Rhea" id="RHEA:24304"/>
        <dbReference type="Rhea" id="RHEA-COMP:10494"/>
        <dbReference type="Rhea" id="RHEA-COMP:10495"/>
        <dbReference type="ChEBI" id="CHEBI:15378"/>
        <dbReference type="ChEBI" id="CHEBI:16526"/>
        <dbReference type="ChEBI" id="CHEBI:57305"/>
        <dbReference type="ChEBI" id="CHEBI:83099"/>
        <dbReference type="ChEBI" id="CHEBI:83143"/>
        <dbReference type="EC" id="1.4.4.2"/>
    </reaction>
</comment>
<evidence type="ECO:0000256" key="3">
    <source>
        <dbReference type="ARBA" id="ARBA00049026"/>
    </source>
</evidence>
<dbReference type="SUPFAM" id="SSF53383">
    <property type="entry name" value="PLP-dependent transferases"/>
    <property type="match status" value="1"/>
</dbReference>
<organism evidence="6 7">
    <name type="scientific">Legionella bozemanae</name>
    <name type="common">Fluoribacter bozemanae</name>
    <dbReference type="NCBI Taxonomy" id="447"/>
    <lineage>
        <taxon>Bacteria</taxon>
        <taxon>Pseudomonadati</taxon>
        <taxon>Pseudomonadota</taxon>
        <taxon>Gammaproteobacteria</taxon>
        <taxon>Legionellales</taxon>
        <taxon>Legionellaceae</taxon>
        <taxon>Legionella</taxon>
    </lineage>
</organism>
<dbReference type="AlphaFoldDB" id="A0A0W0RXL3"/>
<dbReference type="PATRIC" id="fig|447.4.peg.713"/>
<dbReference type="GO" id="GO:0019464">
    <property type="term" value="P:glycine decarboxylation via glycine cleavage system"/>
    <property type="evidence" value="ECO:0007669"/>
    <property type="project" value="UniProtKB-UniRule"/>
</dbReference>
<dbReference type="InterPro" id="IPR020581">
    <property type="entry name" value="GDC_P"/>
</dbReference>
<gene>
    <name evidence="4" type="primary">gcvPA</name>
    <name evidence="6" type="ORF">Lboz_0664</name>
</gene>
<reference evidence="6 7" key="1">
    <citation type="submission" date="2015-11" db="EMBL/GenBank/DDBJ databases">
        <title>Genomic analysis of 38 Legionella species identifies large and diverse effector repertoires.</title>
        <authorList>
            <person name="Burstein D."/>
            <person name="Amaro F."/>
            <person name="Zusman T."/>
            <person name="Lifshitz Z."/>
            <person name="Cohen O."/>
            <person name="Gilbert J.A."/>
            <person name="Pupko T."/>
            <person name="Shuman H.A."/>
            <person name="Segal G."/>
        </authorList>
    </citation>
    <scope>NUCLEOTIDE SEQUENCE [LARGE SCALE GENOMIC DNA]</scope>
    <source>
        <strain evidence="6 7">WIGA</strain>
    </source>
</reference>
<protein>
    <recommendedName>
        <fullName evidence="4">Probable glycine dehydrogenase (decarboxylating) subunit 1</fullName>
        <ecNumber evidence="4">1.4.4.2</ecNumber>
    </recommendedName>
    <alternativeName>
        <fullName evidence="4">Glycine cleavage system P-protein subunit 1</fullName>
    </alternativeName>
    <alternativeName>
        <fullName evidence="4">Glycine decarboxylase subunit 1</fullName>
    </alternativeName>
    <alternativeName>
        <fullName evidence="4">Glycine dehydrogenase (aminomethyl-transferring) subunit 1</fullName>
    </alternativeName>
</protein>
<accession>A0A0W0RXL3</accession>
<dbReference type="RefSeq" id="WP_058458357.1">
    <property type="nucleotide sequence ID" value="NZ_CAAAIY010000014.1"/>
</dbReference>
<dbReference type="HAMAP" id="MF_00712">
    <property type="entry name" value="GcvPA"/>
    <property type="match status" value="1"/>
</dbReference>
<evidence type="ECO:0000313" key="6">
    <source>
        <dbReference type="EMBL" id="KTC75836.1"/>
    </source>
</evidence>
<keyword evidence="2 4" id="KW-0560">Oxidoreductase</keyword>
<name>A0A0W0RXL3_LEGBO</name>
<dbReference type="InterPro" id="IPR049315">
    <property type="entry name" value="GDC-P_N"/>
</dbReference>